<sequence>TFDIQATDNNSSPTFKEDSSLVVLLDFIIFFTAAYLPEFITERPNANSLEINVDILEADKADEAEADEADEAEAEEAKEAEEAEKTKEAEEAEIVVDQHVLHVMQIQEVSLEQILSFF</sequence>
<proteinExistence type="predicted"/>
<organism evidence="1 2">
    <name type="scientific">Scutellospora calospora</name>
    <dbReference type="NCBI Taxonomy" id="85575"/>
    <lineage>
        <taxon>Eukaryota</taxon>
        <taxon>Fungi</taxon>
        <taxon>Fungi incertae sedis</taxon>
        <taxon>Mucoromycota</taxon>
        <taxon>Glomeromycotina</taxon>
        <taxon>Glomeromycetes</taxon>
        <taxon>Diversisporales</taxon>
        <taxon>Gigasporaceae</taxon>
        <taxon>Scutellospora</taxon>
    </lineage>
</organism>
<protein>
    <submittedName>
        <fullName evidence="1">9535_t:CDS:1</fullName>
    </submittedName>
</protein>
<reference evidence="1" key="1">
    <citation type="submission" date="2021-06" db="EMBL/GenBank/DDBJ databases">
        <authorList>
            <person name="Kallberg Y."/>
            <person name="Tangrot J."/>
            <person name="Rosling A."/>
        </authorList>
    </citation>
    <scope>NUCLEOTIDE SEQUENCE</scope>
    <source>
        <strain evidence="1">AU212A</strain>
    </source>
</reference>
<evidence type="ECO:0000313" key="2">
    <source>
        <dbReference type="Proteomes" id="UP000789860"/>
    </source>
</evidence>
<gene>
    <name evidence="1" type="ORF">SCALOS_LOCUS2173</name>
</gene>
<accession>A0ACA9KI01</accession>
<name>A0ACA9KI01_9GLOM</name>
<evidence type="ECO:0000313" key="1">
    <source>
        <dbReference type="EMBL" id="CAG8474646.1"/>
    </source>
</evidence>
<dbReference type="EMBL" id="CAJVPM010001830">
    <property type="protein sequence ID" value="CAG8474646.1"/>
    <property type="molecule type" value="Genomic_DNA"/>
</dbReference>
<keyword evidence="2" id="KW-1185">Reference proteome</keyword>
<comment type="caution">
    <text evidence="1">The sequence shown here is derived from an EMBL/GenBank/DDBJ whole genome shotgun (WGS) entry which is preliminary data.</text>
</comment>
<dbReference type="Proteomes" id="UP000789860">
    <property type="component" value="Unassembled WGS sequence"/>
</dbReference>
<feature type="non-terminal residue" evidence="1">
    <location>
        <position position="1"/>
    </location>
</feature>